<dbReference type="InterPro" id="IPR048020">
    <property type="entry name" value="Transpos_IS3"/>
</dbReference>
<dbReference type="SUPFAM" id="SSF53098">
    <property type="entry name" value="Ribonuclease H-like"/>
    <property type="match status" value="1"/>
</dbReference>
<dbReference type="Pfam" id="PF00665">
    <property type="entry name" value="rve"/>
    <property type="match status" value="1"/>
</dbReference>
<dbReference type="InterPro" id="IPR050900">
    <property type="entry name" value="Transposase_IS3/IS150/IS904"/>
</dbReference>
<gene>
    <name evidence="2" type="ORF">HMPREF9333_01847</name>
</gene>
<comment type="caution">
    <text evidence="2">The sequence shown here is derived from an EMBL/GenBank/DDBJ whole genome shotgun (WGS) entry which is preliminary data.</text>
</comment>
<dbReference type="EMBL" id="ACZL01000031">
    <property type="protein sequence ID" value="EHI55000.1"/>
    <property type="molecule type" value="Genomic_DNA"/>
</dbReference>
<dbReference type="InterPro" id="IPR036397">
    <property type="entry name" value="RNaseH_sf"/>
</dbReference>
<protein>
    <recommendedName>
        <fullName evidence="1">Integrase catalytic domain-containing protein</fullName>
    </recommendedName>
</protein>
<dbReference type="eggNOG" id="COG2801">
    <property type="taxonomic scope" value="Bacteria"/>
</dbReference>
<reference evidence="2 3" key="1">
    <citation type="submission" date="2011-08" db="EMBL/GenBank/DDBJ databases">
        <title>The Genome Sequence of Johnsonella ignava ATCC 51276.</title>
        <authorList>
            <consortium name="The Broad Institute Genome Sequencing Platform"/>
            <person name="Earl A."/>
            <person name="Ward D."/>
            <person name="Feldgarden M."/>
            <person name="Gevers D."/>
            <person name="Izard J."/>
            <person name="Blanton J.M."/>
            <person name="Baranova O.V."/>
            <person name="Dewhirst F.E."/>
            <person name="Young S.K."/>
            <person name="Zeng Q."/>
            <person name="Gargeya S."/>
            <person name="Fitzgerald M."/>
            <person name="Haas B."/>
            <person name="Abouelleil A."/>
            <person name="Alvarado L."/>
            <person name="Arachchi H.M."/>
            <person name="Berlin A."/>
            <person name="Brown A."/>
            <person name="Chapman S.B."/>
            <person name="Chen Z."/>
            <person name="Dunbar C."/>
            <person name="Freedman E."/>
            <person name="Gearin G."/>
            <person name="Gellesch M."/>
            <person name="Goldberg J."/>
            <person name="Griggs A."/>
            <person name="Gujja S."/>
            <person name="Heiman D."/>
            <person name="Howarth C."/>
            <person name="Larson L."/>
            <person name="Lui A."/>
            <person name="MacDonald P.J.P."/>
            <person name="Montmayeur A."/>
            <person name="Murphy C."/>
            <person name="Neiman D."/>
            <person name="Pearson M."/>
            <person name="Priest M."/>
            <person name="Roberts A."/>
            <person name="Saif S."/>
            <person name="Shea T."/>
            <person name="Shenoy N."/>
            <person name="Sisk P."/>
            <person name="Stolte C."/>
            <person name="Sykes S."/>
            <person name="Wortman J."/>
            <person name="Nusbaum C."/>
            <person name="Birren B."/>
        </authorList>
    </citation>
    <scope>NUCLEOTIDE SEQUENCE [LARGE SCALE GENOMIC DNA]</scope>
    <source>
        <strain evidence="2 3">ATCC 51276</strain>
    </source>
</reference>
<dbReference type="Gene3D" id="3.30.420.10">
    <property type="entry name" value="Ribonuclease H-like superfamily/Ribonuclease H"/>
    <property type="match status" value="1"/>
</dbReference>
<evidence type="ECO:0000313" key="3">
    <source>
        <dbReference type="Proteomes" id="UP000003011"/>
    </source>
</evidence>
<dbReference type="InterPro" id="IPR001584">
    <property type="entry name" value="Integrase_cat-core"/>
</dbReference>
<dbReference type="PANTHER" id="PTHR46889:SF5">
    <property type="entry name" value="INTEGRASE PROTEIN"/>
    <property type="match status" value="1"/>
</dbReference>
<accession>G5GJV7</accession>
<dbReference type="OrthoDB" id="9775203at2"/>
<evidence type="ECO:0000259" key="1">
    <source>
        <dbReference type="PROSITE" id="PS50994"/>
    </source>
</evidence>
<keyword evidence="3" id="KW-1185">Reference proteome</keyword>
<dbReference type="InterPro" id="IPR012337">
    <property type="entry name" value="RNaseH-like_sf"/>
</dbReference>
<sequence length="164" mass="19658">MLKGLKIDHPDQVRSIDITYIPVKTNRLYLVAIIDWYSRFVLHWQLSDTMEIDFVLDTSRKALNVSSPEIMNSDQGSHFTSPKFTQIFLDAGSKISMDHRGRAYDNIFIERLWRTIKYEDIYPKAYETPKEARIGIHNYIKFYNHERPHSRLKDRTPEEIYRYR</sequence>
<organism evidence="2 3">
    <name type="scientific">Johnsonella ignava ATCC 51276</name>
    <dbReference type="NCBI Taxonomy" id="679200"/>
    <lineage>
        <taxon>Bacteria</taxon>
        <taxon>Bacillati</taxon>
        <taxon>Bacillota</taxon>
        <taxon>Clostridia</taxon>
        <taxon>Lachnospirales</taxon>
        <taxon>Lachnospiraceae</taxon>
        <taxon>Johnsonella</taxon>
    </lineage>
</organism>
<dbReference type="Proteomes" id="UP000003011">
    <property type="component" value="Unassembled WGS sequence"/>
</dbReference>
<dbReference type="GO" id="GO:0015074">
    <property type="term" value="P:DNA integration"/>
    <property type="evidence" value="ECO:0007669"/>
    <property type="project" value="InterPro"/>
</dbReference>
<dbReference type="NCBIfam" id="NF033516">
    <property type="entry name" value="transpos_IS3"/>
    <property type="match status" value="1"/>
</dbReference>
<dbReference type="GO" id="GO:0003676">
    <property type="term" value="F:nucleic acid binding"/>
    <property type="evidence" value="ECO:0007669"/>
    <property type="project" value="InterPro"/>
</dbReference>
<dbReference type="PANTHER" id="PTHR46889">
    <property type="entry name" value="TRANSPOSASE INSF FOR INSERTION SEQUENCE IS3B-RELATED"/>
    <property type="match status" value="1"/>
</dbReference>
<dbReference type="HOGENOM" id="CLU_027402_41_6_9"/>
<evidence type="ECO:0000313" key="2">
    <source>
        <dbReference type="EMBL" id="EHI55000.1"/>
    </source>
</evidence>
<dbReference type="PROSITE" id="PS50994">
    <property type="entry name" value="INTEGRASE"/>
    <property type="match status" value="1"/>
</dbReference>
<dbReference type="Pfam" id="PF13333">
    <property type="entry name" value="rve_2"/>
    <property type="match status" value="1"/>
</dbReference>
<dbReference type="STRING" id="679200.HMPREF9333_01847"/>
<proteinExistence type="predicted"/>
<feature type="domain" description="Integrase catalytic" evidence="1">
    <location>
        <begin position="6"/>
        <end position="164"/>
    </location>
</feature>
<dbReference type="AlphaFoldDB" id="G5GJV7"/>
<dbReference type="RefSeq" id="WP_005541642.1">
    <property type="nucleotide sequence ID" value="NZ_JH378836.1"/>
</dbReference>
<dbReference type="PATRIC" id="fig|679200.3.peg.1952"/>
<name>G5GJV7_9FIRM</name>